<dbReference type="PROSITE" id="PS00108">
    <property type="entry name" value="PROTEIN_KINASE_ST"/>
    <property type="match status" value="1"/>
</dbReference>
<dbReference type="CDD" id="cd06606">
    <property type="entry name" value="STKc_MAPKKK"/>
    <property type="match status" value="1"/>
</dbReference>
<protein>
    <submittedName>
        <fullName evidence="2">Mitogen-activated protein kinase kinase kinase 2-like</fullName>
    </submittedName>
</protein>
<evidence type="ECO:0000313" key="2">
    <source>
        <dbReference type="EMBL" id="KAJ7967720.1"/>
    </source>
</evidence>
<dbReference type="InterPro" id="IPR011009">
    <property type="entry name" value="Kinase-like_dom_sf"/>
</dbReference>
<dbReference type="SMART" id="SM00220">
    <property type="entry name" value="S_TKc"/>
    <property type="match status" value="1"/>
</dbReference>
<proteinExistence type="predicted"/>
<dbReference type="Gene3D" id="1.10.510.10">
    <property type="entry name" value="Transferase(Phosphotransferase) domain 1"/>
    <property type="match status" value="1"/>
</dbReference>
<dbReference type="InterPro" id="IPR052751">
    <property type="entry name" value="Plant_MAPKKK"/>
</dbReference>
<keyword evidence="2" id="KW-0418">Kinase</keyword>
<reference evidence="2" key="1">
    <citation type="journal article" date="2023" name="Science">
        <title>Elucidation of the pathway for biosynthesis of saponin adjuvants from the soapbark tree.</title>
        <authorList>
            <person name="Reed J."/>
            <person name="Orme A."/>
            <person name="El-Demerdash A."/>
            <person name="Owen C."/>
            <person name="Martin L.B.B."/>
            <person name="Misra R.C."/>
            <person name="Kikuchi S."/>
            <person name="Rejzek M."/>
            <person name="Martin A.C."/>
            <person name="Harkess A."/>
            <person name="Leebens-Mack J."/>
            <person name="Louveau T."/>
            <person name="Stephenson M.J."/>
            <person name="Osbourn A."/>
        </authorList>
    </citation>
    <scope>NUCLEOTIDE SEQUENCE</scope>
    <source>
        <strain evidence="2">S10</strain>
    </source>
</reference>
<dbReference type="PANTHER" id="PTHR48011:SF6">
    <property type="entry name" value="PROTEIN KINASE DOMAIN-CONTAINING PROTEIN"/>
    <property type="match status" value="1"/>
</dbReference>
<dbReference type="Proteomes" id="UP001163823">
    <property type="component" value="Chromosome 5"/>
</dbReference>
<accession>A0AAD7M2Y4</accession>
<dbReference type="EMBL" id="JARAOO010000005">
    <property type="protein sequence ID" value="KAJ7967720.1"/>
    <property type="molecule type" value="Genomic_DNA"/>
</dbReference>
<dbReference type="SUPFAM" id="SSF56112">
    <property type="entry name" value="Protein kinase-like (PK-like)"/>
    <property type="match status" value="1"/>
</dbReference>
<organism evidence="2 3">
    <name type="scientific">Quillaja saponaria</name>
    <name type="common">Soap bark tree</name>
    <dbReference type="NCBI Taxonomy" id="32244"/>
    <lineage>
        <taxon>Eukaryota</taxon>
        <taxon>Viridiplantae</taxon>
        <taxon>Streptophyta</taxon>
        <taxon>Embryophyta</taxon>
        <taxon>Tracheophyta</taxon>
        <taxon>Spermatophyta</taxon>
        <taxon>Magnoliopsida</taxon>
        <taxon>eudicotyledons</taxon>
        <taxon>Gunneridae</taxon>
        <taxon>Pentapetalae</taxon>
        <taxon>rosids</taxon>
        <taxon>fabids</taxon>
        <taxon>Fabales</taxon>
        <taxon>Quillajaceae</taxon>
        <taxon>Quillaja</taxon>
    </lineage>
</organism>
<dbReference type="KEGG" id="qsa:O6P43_011942"/>
<dbReference type="PANTHER" id="PTHR48011">
    <property type="entry name" value="CCR4-NOT TRANSCRIPTIONAL COMPLEX SUBUNIT CAF120-RELATED"/>
    <property type="match status" value="1"/>
</dbReference>
<evidence type="ECO:0000313" key="3">
    <source>
        <dbReference type="Proteomes" id="UP001163823"/>
    </source>
</evidence>
<dbReference type="GO" id="GO:0004672">
    <property type="term" value="F:protein kinase activity"/>
    <property type="evidence" value="ECO:0007669"/>
    <property type="project" value="InterPro"/>
</dbReference>
<dbReference type="GO" id="GO:0007165">
    <property type="term" value="P:signal transduction"/>
    <property type="evidence" value="ECO:0007669"/>
    <property type="project" value="TreeGrafter"/>
</dbReference>
<gene>
    <name evidence="2" type="ORF">O6P43_011942</name>
</gene>
<sequence>MVPSCTICSWNMHLLARFSDAIRKCNGGLEETIARTYARQILLGLQYLHSNGIVHCDIKGQNVLVTNEGVKIADLGCARRVDEVSNSDWSIAGTPVFMAPEVARGEQQGFPADVWALGCTVVEMVTGQAPWPDVSDPVSALYWIGLSGEVPEIPSFMSKQGRDFLSKCLERDPKERWSVGELLKHGFVEETNLVMKEINGYNMDTPTSILDQGIWGSMEKLETIQNPTHTCSSYSPLDRLQQVFGGHPNWQWDDNWVTVRSNGIHELDSFSGSQDLNKPKFNANEHAETSGADTECVTHDNGLIVFE</sequence>
<keyword evidence="2" id="KW-0808">Transferase</keyword>
<keyword evidence="3" id="KW-1185">Reference proteome</keyword>
<dbReference type="InterPro" id="IPR008271">
    <property type="entry name" value="Ser/Thr_kinase_AS"/>
</dbReference>
<evidence type="ECO:0000259" key="1">
    <source>
        <dbReference type="PROSITE" id="PS50011"/>
    </source>
</evidence>
<dbReference type="AlphaFoldDB" id="A0AAD7M2Y4"/>
<dbReference type="GO" id="GO:0005524">
    <property type="term" value="F:ATP binding"/>
    <property type="evidence" value="ECO:0007669"/>
    <property type="project" value="InterPro"/>
</dbReference>
<dbReference type="PROSITE" id="PS50011">
    <property type="entry name" value="PROTEIN_KINASE_DOM"/>
    <property type="match status" value="1"/>
</dbReference>
<comment type="caution">
    <text evidence="2">The sequence shown here is derived from an EMBL/GenBank/DDBJ whole genome shotgun (WGS) entry which is preliminary data.</text>
</comment>
<dbReference type="InterPro" id="IPR000719">
    <property type="entry name" value="Prot_kinase_dom"/>
</dbReference>
<name>A0AAD7M2Y4_QUISA</name>
<dbReference type="Pfam" id="PF00069">
    <property type="entry name" value="Pkinase"/>
    <property type="match status" value="1"/>
</dbReference>
<feature type="domain" description="Protein kinase" evidence="1">
    <location>
        <begin position="1"/>
        <end position="188"/>
    </location>
</feature>